<evidence type="ECO:0000313" key="2">
    <source>
        <dbReference type="Proteomes" id="UP000276215"/>
    </source>
</evidence>
<dbReference type="EMBL" id="ML120387">
    <property type="protein sequence ID" value="RPA99466.1"/>
    <property type="molecule type" value="Genomic_DNA"/>
</dbReference>
<dbReference type="AlphaFoldDB" id="A0A3N4JMS9"/>
<dbReference type="Proteomes" id="UP000276215">
    <property type="component" value="Unassembled WGS sequence"/>
</dbReference>
<gene>
    <name evidence="1" type="ORF">L873DRAFT_907030</name>
</gene>
<evidence type="ECO:0000313" key="1">
    <source>
        <dbReference type="EMBL" id="RPA99466.1"/>
    </source>
</evidence>
<proteinExistence type="predicted"/>
<accession>A0A3N4JMS9</accession>
<sequence length="81" mass="8938">MCDYSGIDKLCRPATPYHQKNSPAVHSPYGAVQSSAHKQLASGASLSHASAYRRACLAGWLAESNVSHFSRPFVRRRHWLG</sequence>
<name>A0A3N4JMS9_9PEZI</name>
<protein>
    <submittedName>
        <fullName evidence="1">Uncharacterized protein</fullName>
    </submittedName>
</protein>
<organism evidence="1 2">
    <name type="scientific">Choiromyces venosus 120613-1</name>
    <dbReference type="NCBI Taxonomy" id="1336337"/>
    <lineage>
        <taxon>Eukaryota</taxon>
        <taxon>Fungi</taxon>
        <taxon>Dikarya</taxon>
        <taxon>Ascomycota</taxon>
        <taxon>Pezizomycotina</taxon>
        <taxon>Pezizomycetes</taxon>
        <taxon>Pezizales</taxon>
        <taxon>Tuberaceae</taxon>
        <taxon>Choiromyces</taxon>
    </lineage>
</organism>
<keyword evidence="2" id="KW-1185">Reference proteome</keyword>
<reference evidence="1 2" key="1">
    <citation type="journal article" date="2018" name="Nat. Ecol. Evol.">
        <title>Pezizomycetes genomes reveal the molecular basis of ectomycorrhizal truffle lifestyle.</title>
        <authorList>
            <person name="Murat C."/>
            <person name="Payen T."/>
            <person name="Noel B."/>
            <person name="Kuo A."/>
            <person name="Morin E."/>
            <person name="Chen J."/>
            <person name="Kohler A."/>
            <person name="Krizsan K."/>
            <person name="Balestrini R."/>
            <person name="Da Silva C."/>
            <person name="Montanini B."/>
            <person name="Hainaut M."/>
            <person name="Levati E."/>
            <person name="Barry K.W."/>
            <person name="Belfiori B."/>
            <person name="Cichocki N."/>
            <person name="Clum A."/>
            <person name="Dockter R.B."/>
            <person name="Fauchery L."/>
            <person name="Guy J."/>
            <person name="Iotti M."/>
            <person name="Le Tacon F."/>
            <person name="Lindquist E.A."/>
            <person name="Lipzen A."/>
            <person name="Malagnac F."/>
            <person name="Mello A."/>
            <person name="Molinier V."/>
            <person name="Miyauchi S."/>
            <person name="Poulain J."/>
            <person name="Riccioni C."/>
            <person name="Rubini A."/>
            <person name="Sitrit Y."/>
            <person name="Splivallo R."/>
            <person name="Traeger S."/>
            <person name="Wang M."/>
            <person name="Zifcakova L."/>
            <person name="Wipf D."/>
            <person name="Zambonelli A."/>
            <person name="Paolocci F."/>
            <person name="Nowrousian M."/>
            <person name="Ottonello S."/>
            <person name="Baldrian P."/>
            <person name="Spatafora J.W."/>
            <person name="Henrissat B."/>
            <person name="Nagy L.G."/>
            <person name="Aury J.M."/>
            <person name="Wincker P."/>
            <person name="Grigoriev I.V."/>
            <person name="Bonfante P."/>
            <person name="Martin F.M."/>
        </authorList>
    </citation>
    <scope>NUCLEOTIDE SEQUENCE [LARGE SCALE GENOMIC DNA]</scope>
    <source>
        <strain evidence="1 2">120613-1</strain>
    </source>
</reference>